<dbReference type="GeneID" id="13542315"/>
<evidence type="ECO:0008006" key="4">
    <source>
        <dbReference type="Google" id="ProtNLM"/>
    </source>
</evidence>
<name>H6QV49_PUCGT</name>
<proteinExistence type="predicted"/>
<dbReference type="VEuPathDB" id="FungiDB:PGTG_22593"/>
<dbReference type="AlphaFoldDB" id="H6QV49"/>
<protein>
    <recommendedName>
        <fullName evidence="4">Tyr recombinase domain-containing protein</fullName>
    </recommendedName>
</protein>
<dbReference type="InterPro" id="IPR052925">
    <property type="entry name" value="Phage_Integrase-like_Recomb"/>
</dbReference>
<dbReference type="Proteomes" id="UP000008783">
    <property type="component" value="Unassembled WGS sequence"/>
</dbReference>
<evidence type="ECO:0000313" key="3">
    <source>
        <dbReference type="Proteomes" id="UP000008783"/>
    </source>
</evidence>
<gene>
    <name evidence="2" type="ORF">PGTG_22593</name>
</gene>
<dbReference type="RefSeq" id="XP_003888611.1">
    <property type="nucleotide sequence ID" value="XM_003888562.1"/>
</dbReference>
<dbReference type="Gene3D" id="1.10.443.10">
    <property type="entry name" value="Intergrase catalytic core"/>
    <property type="match status" value="1"/>
</dbReference>
<dbReference type="PANTHER" id="PTHR34605">
    <property type="entry name" value="PHAGE_INTEGRASE DOMAIN-CONTAINING PROTEIN"/>
    <property type="match status" value="1"/>
</dbReference>
<dbReference type="PANTHER" id="PTHR34605:SF3">
    <property type="entry name" value="P CELL-TYPE AGGLUTINATION PROTEIN MAP4-LIKE-RELATED"/>
    <property type="match status" value="1"/>
</dbReference>
<dbReference type="GO" id="GO:0006310">
    <property type="term" value="P:DNA recombination"/>
    <property type="evidence" value="ECO:0007669"/>
    <property type="project" value="UniProtKB-KW"/>
</dbReference>
<dbReference type="InParanoid" id="H6QV49"/>
<keyword evidence="1" id="KW-0233">DNA recombination</keyword>
<dbReference type="GO" id="GO:0015074">
    <property type="term" value="P:DNA integration"/>
    <property type="evidence" value="ECO:0007669"/>
    <property type="project" value="InterPro"/>
</dbReference>
<dbReference type="EMBL" id="DS178373">
    <property type="protein sequence ID" value="EHS62710.1"/>
    <property type="molecule type" value="Genomic_DNA"/>
</dbReference>
<evidence type="ECO:0000256" key="1">
    <source>
        <dbReference type="ARBA" id="ARBA00023172"/>
    </source>
</evidence>
<dbReference type="InterPro" id="IPR013762">
    <property type="entry name" value="Integrase-like_cat_sf"/>
</dbReference>
<sequence>MRESRQRTFTLPETELDIYEFCFWAGNKTGQATGKEVLSVTLKKYLQGLKAWHTFHDSPYPIITEKKVALILKSSAKLEATFPKKSQKKAVMIEHLIVLANDLSTGSLEDLAILDMALIAFWGLARLGELTLDQGVGGDLGVYTYDVDISSKTATIELRRSKTAAPGESQFLKLKQLTNILCPVKAVSRRLAGRGTPSRHLFGYTKKDRFIPLSKYRVKKRLADVWGRNGYHGLSGHSFRVGGARS</sequence>
<organism evidence="2 3">
    <name type="scientific">Puccinia graminis f. sp. tritici (strain CRL 75-36-700-3 / race SCCL)</name>
    <name type="common">Black stem rust fungus</name>
    <dbReference type="NCBI Taxonomy" id="418459"/>
    <lineage>
        <taxon>Eukaryota</taxon>
        <taxon>Fungi</taxon>
        <taxon>Dikarya</taxon>
        <taxon>Basidiomycota</taxon>
        <taxon>Pucciniomycotina</taxon>
        <taxon>Pucciniomycetes</taxon>
        <taxon>Pucciniales</taxon>
        <taxon>Pucciniaceae</taxon>
        <taxon>Puccinia</taxon>
    </lineage>
</organism>
<dbReference type="KEGG" id="pgr:PGTG_22593"/>
<reference evidence="3" key="1">
    <citation type="journal article" date="2011" name="Proc. Natl. Acad. Sci. U.S.A.">
        <title>Obligate biotrophy features unraveled by the genomic analysis of rust fungi.</title>
        <authorList>
            <person name="Duplessis S."/>
            <person name="Cuomo C.A."/>
            <person name="Lin Y.-C."/>
            <person name="Aerts A."/>
            <person name="Tisserant E."/>
            <person name="Veneault-Fourrey C."/>
            <person name="Joly D.L."/>
            <person name="Hacquard S."/>
            <person name="Amselem J."/>
            <person name="Cantarel B.L."/>
            <person name="Chiu R."/>
            <person name="Coutinho P.M."/>
            <person name="Feau N."/>
            <person name="Field M."/>
            <person name="Frey P."/>
            <person name="Gelhaye E."/>
            <person name="Goldberg J."/>
            <person name="Grabherr M.G."/>
            <person name="Kodira C.D."/>
            <person name="Kohler A."/>
            <person name="Kuees U."/>
            <person name="Lindquist E.A."/>
            <person name="Lucas S.M."/>
            <person name="Mago R."/>
            <person name="Mauceli E."/>
            <person name="Morin E."/>
            <person name="Murat C."/>
            <person name="Pangilinan J.L."/>
            <person name="Park R."/>
            <person name="Pearson M."/>
            <person name="Quesneville H."/>
            <person name="Rouhier N."/>
            <person name="Sakthikumar S."/>
            <person name="Salamov A.A."/>
            <person name="Schmutz J."/>
            <person name="Selles B."/>
            <person name="Shapiro H."/>
            <person name="Tanguay P."/>
            <person name="Tuskan G.A."/>
            <person name="Henrissat B."/>
            <person name="Van de Peer Y."/>
            <person name="Rouze P."/>
            <person name="Ellis J.G."/>
            <person name="Dodds P.N."/>
            <person name="Schein J.E."/>
            <person name="Zhong S."/>
            <person name="Hamelin R.C."/>
            <person name="Grigoriev I.V."/>
            <person name="Szabo L.J."/>
            <person name="Martin F."/>
        </authorList>
    </citation>
    <scope>NUCLEOTIDE SEQUENCE [LARGE SCALE GENOMIC DNA]</scope>
    <source>
        <strain evidence="3">CRL 75-36-700-3 / race SCCL</strain>
    </source>
</reference>
<keyword evidence="3" id="KW-1185">Reference proteome</keyword>
<dbReference type="GO" id="GO:0003677">
    <property type="term" value="F:DNA binding"/>
    <property type="evidence" value="ECO:0007669"/>
    <property type="project" value="InterPro"/>
</dbReference>
<dbReference type="OrthoDB" id="2503657at2759"/>
<dbReference type="InterPro" id="IPR011010">
    <property type="entry name" value="DNA_brk_join_enz"/>
</dbReference>
<dbReference type="SUPFAM" id="SSF56349">
    <property type="entry name" value="DNA breaking-rejoining enzymes"/>
    <property type="match status" value="1"/>
</dbReference>
<dbReference type="HOGENOM" id="CLU_003292_5_0_1"/>
<accession>H6QV49</accession>
<evidence type="ECO:0000313" key="2">
    <source>
        <dbReference type="EMBL" id="EHS62710.1"/>
    </source>
</evidence>